<keyword evidence="3" id="KW-0012">Acyltransferase</keyword>
<dbReference type="Proteomes" id="UP001324380">
    <property type="component" value="Chromosome"/>
</dbReference>
<accession>A0ABZ0TVM1</accession>
<dbReference type="EMBL" id="CP139558">
    <property type="protein sequence ID" value="WPU97154.1"/>
    <property type="molecule type" value="Genomic_DNA"/>
</dbReference>
<keyword evidence="3" id="KW-0808">Transferase</keyword>
<feature type="domain" description="Acyltransferase 3" evidence="2">
    <location>
        <begin position="2"/>
        <end position="97"/>
    </location>
</feature>
<organism evidence="3 4">
    <name type="scientific">Mucilaginibacter sabulilitoris</name>
    <dbReference type="NCBI Taxonomy" id="1173583"/>
    <lineage>
        <taxon>Bacteria</taxon>
        <taxon>Pseudomonadati</taxon>
        <taxon>Bacteroidota</taxon>
        <taxon>Sphingobacteriia</taxon>
        <taxon>Sphingobacteriales</taxon>
        <taxon>Sphingobacteriaceae</taxon>
        <taxon>Mucilaginibacter</taxon>
    </lineage>
</organism>
<evidence type="ECO:0000313" key="4">
    <source>
        <dbReference type="Proteomes" id="UP001324380"/>
    </source>
</evidence>
<protein>
    <submittedName>
        <fullName evidence="3">Acyltransferase family protein</fullName>
    </submittedName>
</protein>
<dbReference type="GO" id="GO:0016746">
    <property type="term" value="F:acyltransferase activity"/>
    <property type="evidence" value="ECO:0007669"/>
    <property type="project" value="UniProtKB-KW"/>
</dbReference>
<feature type="transmembrane region" description="Helical" evidence="1">
    <location>
        <begin position="79"/>
        <end position="97"/>
    </location>
</feature>
<reference evidence="3 4" key="1">
    <citation type="submission" date="2023-11" db="EMBL/GenBank/DDBJ databases">
        <title>Analysis of the Genomes of Mucilaginibacter gossypii cycad 4 and M. sabulilitoris SNA2: microbes with the potential for plant growth promotion.</title>
        <authorList>
            <person name="Hirsch A.M."/>
            <person name="Humm E."/>
            <person name="Rubbi M."/>
            <person name="Del Vecchio G."/>
            <person name="Ha S.M."/>
            <person name="Pellegrini M."/>
            <person name="Gunsalus R.P."/>
        </authorList>
    </citation>
    <scope>NUCLEOTIDE SEQUENCE [LARGE SCALE GENOMIC DNA]</scope>
    <source>
        <strain evidence="3 4">SNA2</strain>
    </source>
</reference>
<name>A0ABZ0TVM1_9SPHI</name>
<evidence type="ECO:0000259" key="2">
    <source>
        <dbReference type="Pfam" id="PF01757"/>
    </source>
</evidence>
<dbReference type="InterPro" id="IPR002656">
    <property type="entry name" value="Acyl_transf_3_dom"/>
</dbReference>
<keyword evidence="1" id="KW-1133">Transmembrane helix</keyword>
<keyword evidence="4" id="KW-1185">Reference proteome</keyword>
<proteinExistence type="predicted"/>
<keyword evidence="1" id="KW-0812">Transmembrane</keyword>
<sequence>METLRGLAIILMVLGHVIGGTSRDGLQVADDSIWRFSYYALQYIRMPLFTVISGFVYAYKPVSRFTTNSKFIAGKINRLLIPLVVVATLFYLLQYLYSRN</sequence>
<gene>
    <name evidence="3" type="ORF">SNE25_19760</name>
</gene>
<keyword evidence="1" id="KW-0472">Membrane</keyword>
<evidence type="ECO:0000313" key="3">
    <source>
        <dbReference type="EMBL" id="WPU97154.1"/>
    </source>
</evidence>
<dbReference type="Pfam" id="PF01757">
    <property type="entry name" value="Acyl_transf_3"/>
    <property type="match status" value="1"/>
</dbReference>
<evidence type="ECO:0000256" key="1">
    <source>
        <dbReference type="SAM" id="Phobius"/>
    </source>
</evidence>
<feature type="transmembrane region" description="Helical" evidence="1">
    <location>
        <begin position="39"/>
        <end position="59"/>
    </location>
</feature>
<dbReference type="RefSeq" id="WP_321566238.1">
    <property type="nucleotide sequence ID" value="NZ_CP139558.1"/>
</dbReference>